<dbReference type="InterPro" id="IPR027304">
    <property type="entry name" value="Trigger_fact/SurA_dom_sf"/>
</dbReference>
<dbReference type="InterPro" id="IPR037041">
    <property type="entry name" value="Trigger_fac_C_sf"/>
</dbReference>
<dbReference type="InterPro" id="IPR008881">
    <property type="entry name" value="Trigger_fac_ribosome-bd_bac"/>
</dbReference>
<evidence type="ECO:0000256" key="8">
    <source>
        <dbReference type="ARBA" id="ARBA00023235"/>
    </source>
</evidence>
<dbReference type="Gene3D" id="3.30.70.1050">
    <property type="entry name" value="Trigger factor ribosome-binding domain"/>
    <property type="match status" value="1"/>
</dbReference>
<dbReference type="Pfam" id="PF05698">
    <property type="entry name" value="Trigger_C"/>
    <property type="match status" value="1"/>
</dbReference>
<dbReference type="NCBIfam" id="TIGR00115">
    <property type="entry name" value="tig"/>
    <property type="match status" value="1"/>
</dbReference>
<dbReference type="PIRSF" id="PIRSF003095">
    <property type="entry name" value="Trigger_factor"/>
    <property type="match status" value="1"/>
</dbReference>
<keyword evidence="7 12" id="KW-0143">Chaperone</keyword>
<evidence type="ECO:0000256" key="3">
    <source>
        <dbReference type="ARBA" id="ARBA00013194"/>
    </source>
</evidence>
<dbReference type="Proteomes" id="UP000239549">
    <property type="component" value="Unassembled WGS sequence"/>
</dbReference>
<protein>
    <recommendedName>
        <fullName evidence="4 12">Trigger factor</fullName>
        <shortName evidence="12">TF</shortName>
        <ecNumber evidence="3 12">5.2.1.8</ecNumber>
    </recommendedName>
    <alternativeName>
        <fullName evidence="11 12">PPIase</fullName>
    </alternativeName>
</protein>
<accession>A0A2L2XFX5</accession>
<dbReference type="RefSeq" id="WP_104373069.1">
    <property type="nucleotide sequence ID" value="NZ_BFAV01000153.1"/>
</dbReference>
<dbReference type="Gene3D" id="3.10.50.40">
    <property type="match status" value="1"/>
</dbReference>
<evidence type="ECO:0000256" key="7">
    <source>
        <dbReference type="ARBA" id="ARBA00023186"/>
    </source>
</evidence>
<dbReference type="SUPFAM" id="SSF102735">
    <property type="entry name" value="Trigger factor ribosome-binding domain"/>
    <property type="match status" value="1"/>
</dbReference>
<dbReference type="Gene3D" id="1.10.3120.10">
    <property type="entry name" value="Trigger factor, C-terminal domain"/>
    <property type="match status" value="1"/>
</dbReference>
<comment type="domain">
    <text evidence="12">Consists of 3 domains; the N-terminus binds the ribosome, the middle domain has PPIase activity, while the C-terminus has intrinsic chaperone activity on its own.</text>
</comment>
<comment type="function">
    <text evidence="10 12">Involved in protein export. Acts as a chaperone by maintaining the newly synthesized protein in an open conformation. Functions as a peptidyl-prolyl cis-trans isomerase.</text>
</comment>
<evidence type="ECO:0000256" key="1">
    <source>
        <dbReference type="ARBA" id="ARBA00000971"/>
    </source>
</evidence>
<dbReference type="InterPro" id="IPR001179">
    <property type="entry name" value="PPIase_FKBP_dom"/>
</dbReference>
<proteinExistence type="inferred from homology"/>
<dbReference type="PANTHER" id="PTHR30560">
    <property type="entry name" value="TRIGGER FACTOR CHAPERONE AND PEPTIDYL-PROLYL CIS/TRANS ISOMERASE"/>
    <property type="match status" value="1"/>
</dbReference>
<keyword evidence="17" id="KW-1185">Reference proteome</keyword>
<name>A0A2L2XFX5_9FIRM</name>
<evidence type="ECO:0000256" key="5">
    <source>
        <dbReference type="ARBA" id="ARBA00022618"/>
    </source>
</evidence>
<evidence type="ECO:0000259" key="15">
    <source>
        <dbReference type="PROSITE" id="PS50059"/>
    </source>
</evidence>
<comment type="similarity">
    <text evidence="2 12 14">Belongs to the FKBP-type PPIase family. Tig subfamily.</text>
</comment>
<comment type="caution">
    <text evidence="16">The sequence shown here is derived from an EMBL/GenBank/DDBJ whole genome shotgun (WGS) entry which is preliminary data.</text>
</comment>
<dbReference type="GO" id="GO:0044183">
    <property type="term" value="F:protein folding chaperone"/>
    <property type="evidence" value="ECO:0007669"/>
    <property type="project" value="TreeGrafter"/>
</dbReference>
<dbReference type="AlphaFoldDB" id="A0A2L2XFX5"/>
<comment type="subcellular location">
    <subcellularLocation>
        <location evidence="12">Cytoplasm</location>
    </subcellularLocation>
    <text evidence="12">About half TF is bound to the ribosome near the polypeptide exit tunnel while the other half is free in the cytoplasm.</text>
</comment>
<keyword evidence="8 12" id="KW-0413">Isomerase</keyword>
<dbReference type="EC" id="5.2.1.8" evidence="3 12"/>
<dbReference type="GO" id="GO:0043022">
    <property type="term" value="F:ribosome binding"/>
    <property type="evidence" value="ECO:0007669"/>
    <property type="project" value="TreeGrafter"/>
</dbReference>
<dbReference type="PANTHER" id="PTHR30560:SF3">
    <property type="entry name" value="TRIGGER FACTOR-LIKE PROTEIN TIG, CHLOROPLASTIC"/>
    <property type="match status" value="1"/>
</dbReference>
<feature type="domain" description="PPIase FKBP-type" evidence="15">
    <location>
        <begin position="163"/>
        <end position="251"/>
    </location>
</feature>
<evidence type="ECO:0000256" key="9">
    <source>
        <dbReference type="ARBA" id="ARBA00023306"/>
    </source>
</evidence>
<evidence type="ECO:0000256" key="2">
    <source>
        <dbReference type="ARBA" id="ARBA00005464"/>
    </source>
</evidence>
<dbReference type="OrthoDB" id="9767721at2"/>
<evidence type="ECO:0000313" key="16">
    <source>
        <dbReference type="EMBL" id="GBF34914.1"/>
    </source>
</evidence>
<evidence type="ECO:0000256" key="4">
    <source>
        <dbReference type="ARBA" id="ARBA00016902"/>
    </source>
</evidence>
<keyword evidence="9 12" id="KW-0131">Cell cycle</keyword>
<dbReference type="GO" id="GO:0051301">
    <property type="term" value="P:cell division"/>
    <property type="evidence" value="ECO:0007669"/>
    <property type="project" value="UniProtKB-KW"/>
</dbReference>
<evidence type="ECO:0000256" key="14">
    <source>
        <dbReference type="RuleBase" id="RU003914"/>
    </source>
</evidence>
<dbReference type="GO" id="GO:0015031">
    <property type="term" value="P:protein transport"/>
    <property type="evidence" value="ECO:0007669"/>
    <property type="project" value="UniProtKB-UniRule"/>
</dbReference>
<evidence type="ECO:0000256" key="12">
    <source>
        <dbReference type="HAMAP-Rule" id="MF_00303"/>
    </source>
</evidence>
<gene>
    <name evidence="12" type="primary">tig</name>
    <name evidence="16" type="ORF">DCCM_4034</name>
</gene>
<dbReference type="Pfam" id="PF05697">
    <property type="entry name" value="Trigger_N"/>
    <property type="match status" value="1"/>
</dbReference>
<dbReference type="SUPFAM" id="SSF109998">
    <property type="entry name" value="Triger factor/SurA peptide-binding domain-like"/>
    <property type="match status" value="1"/>
</dbReference>
<sequence>MKATAERIEKNTVLLEVEVGQEQFSNAIEKAYRKLVTKINVPGFRKGKAPKVILERYIGKQAIVDEAMEIVLPEAYMKAVEDTGIEPVSQPELEMVQAEEGKPVVFKAKVVVKPEVKLGQYTGLQVTKPSDAVSEEDIQNELDRLQNRHAKLLTLEEGTVEDKDLVTIDFEGKIEGVPFEGGQSNDYTLEIGSGTFIPGFEEQLVGIKLGETKDISVKFPEDYGREDLSGKDAVFTVTAKVIKRKELSPLDDEFAKDVSEFDTLEELRADLANKLKKTAEEKASSQVRAAVLEKAVEGAEIDMPPEMIDGRVEEMLGNMEQRLMSQGVSMENYLKYTNSNVDDMKENLRPDAEKNLKQTLVIDAVAKAEDIQLTDEDIDREINRMSEEMKQDAEVIKKIIEGQGQMDYIKKSIIRDKTIQFMLDKAVVTEGTIEAAGE</sequence>
<dbReference type="GO" id="GO:0043335">
    <property type="term" value="P:protein unfolding"/>
    <property type="evidence" value="ECO:0007669"/>
    <property type="project" value="TreeGrafter"/>
</dbReference>
<dbReference type="HAMAP" id="MF_00303">
    <property type="entry name" value="Trigger_factor_Tig"/>
    <property type="match status" value="1"/>
</dbReference>
<evidence type="ECO:0000256" key="6">
    <source>
        <dbReference type="ARBA" id="ARBA00023110"/>
    </source>
</evidence>
<dbReference type="SUPFAM" id="SSF54534">
    <property type="entry name" value="FKBP-like"/>
    <property type="match status" value="1"/>
</dbReference>
<dbReference type="Pfam" id="PF00254">
    <property type="entry name" value="FKBP_C"/>
    <property type="match status" value="1"/>
</dbReference>
<dbReference type="InterPro" id="IPR005215">
    <property type="entry name" value="Trig_fac"/>
</dbReference>
<dbReference type="GO" id="GO:0051083">
    <property type="term" value="P:'de novo' cotranslational protein folding"/>
    <property type="evidence" value="ECO:0007669"/>
    <property type="project" value="TreeGrafter"/>
</dbReference>
<evidence type="ECO:0000256" key="11">
    <source>
        <dbReference type="ARBA" id="ARBA00029986"/>
    </source>
</evidence>
<dbReference type="FunFam" id="3.10.50.40:FF:000001">
    <property type="entry name" value="Trigger factor"/>
    <property type="match status" value="1"/>
</dbReference>
<dbReference type="InterPro" id="IPR008880">
    <property type="entry name" value="Trigger_fac_C"/>
</dbReference>
<keyword evidence="5 12" id="KW-0132">Cell division</keyword>
<comment type="catalytic activity">
    <reaction evidence="1 12 13">
        <text>[protein]-peptidylproline (omega=180) = [protein]-peptidylproline (omega=0)</text>
        <dbReference type="Rhea" id="RHEA:16237"/>
        <dbReference type="Rhea" id="RHEA-COMP:10747"/>
        <dbReference type="Rhea" id="RHEA-COMP:10748"/>
        <dbReference type="ChEBI" id="CHEBI:83833"/>
        <dbReference type="ChEBI" id="CHEBI:83834"/>
        <dbReference type="EC" id="5.2.1.8"/>
    </reaction>
</comment>
<dbReference type="GO" id="GO:0003755">
    <property type="term" value="F:peptidyl-prolyl cis-trans isomerase activity"/>
    <property type="evidence" value="ECO:0007669"/>
    <property type="project" value="UniProtKB-UniRule"/>
</dbReference>
<dbReference type="InterPro" id="IPR036611">
    <property type="entry name" value="Trigger_fac_ribosome-bd_sf"/>
</dbReference>
<reference evidence="17" key="1">
    <citation type="submission" date="2018-02" db="EMBL/GenBank/DDBJ databases">
        <title>Genome sequence of Desulfocucumis palustris strain NAW-5.</title>
        <authorList>
            <person name="Watanabe M."/>
            <person name="Kojima H."/>
            <person name="Fukui M."/>
        </authorList>
    </citation>
    <scope>NUCLEOTIDE SEQUENCE [LARGE SCALE GENOMIC DNA]</scope>
    <source>
        <strain evidence="17">NAW-5</strain>
    </source>
</reference>
<evidence type="ECO:0000256" key="10">
    <source>
        <dbReference type="ARBA" id="ARBA00024849"/>
    </source>
</evidence>
<evidence type="ECO:0000256" key="13">
    <source>
        <dbReference type="PROSITE-ProRule" id="PRU00277"/>
    </source>
</evidence>
<organism evidence="16 17">
    <name type="scientific">Desulfocucumis palustris</name>
    <dbReference type="NCBI Taxonomy" id="1898651"/>
    <lineage>
        <taxon>Bacteria</taxon>
        <taxon>Bacillati</taxon>
        <taxon>Bacillota</taxon>
        <taxon>Clostridia</taxon>
        <taxon>Eubacteriales</taxon>
        <taxon>Desulfocucumaceae</taxon>
        <taxon>Desulfocucumis</taxon>
    </lineage>
</organism>
<keyword evidence="12" id="KW-0963">Cytoplasm</keyword>
<dbReference type="PROSITE" id="PS50059">
    <property type="entry name" value="FKBP_PPIASE"/>
    <property type="match status" value="1"/>
</dbReference>
<evidence type="ECO:0000313" key="17">
    <source>
        <dbReference type="Proteomes" id="UP000239549"/>
    </source>
</evidence>
<dbReference type="GO" id="GO:0005737">
    <property type="term" value="C:cytoplasm"/>
    <property type="evidence" value="ECO:0007669"/>
    <property type="project" value="UniProtKB-SubCell"/>
</dbReference>
<dbReference type="InterPro" id="IPR046357">
    <property type="entry name" value="PPIase_dom_sf"/>
</dbReference>
<dbReference type="EMBL" id="BFAV01000153">
    <property type="protein sequence ID" value="GBF34914.1"/>
    <property type="molecule type" value="Genomic_DNA"/>
</dbReference>
<keyword evidence="6 12" id="KW-0697">Rotamase</keyword>